<evidence type="ECO:0000259" key="3">
    <source>
        <dbReference type="Pfam" id="PF02834"/>
    </source>
</evidence>
<name>A0A076LHF2_9EURY</name>
<dbReference type="Proteomes" id="UP000028781">
    <property type="component" value="Chromosome"/>
</dbReference>
<feature type="domain" description="Phosphoesterase HXTX" evidence="3">
    <location>
        <begin position="90"/>
        <end position="167"/>
    </location>
</feature>
<dbReference type="STRING" id="1301915.JH146_0103"/>
<keyword evidence="4" id="KW-0436">Ligase</keyword>
<dbReference type="NCBIfam" id="TIGR02258">
    <property type="entry name" value="2_5_ligase"/>
    <property type="match status" value="1"/>
</dbReference>
<gene>
    <name evidence="4" type="ORF">JH146_0103</name>
</gene>
<evidence type="ECO:0000313" key="4">
    <source>
        <dbReference type="EMBL" id="AIJ04954.1"/>
    </source>
</evidence>
<feature type="short sequence motif" description="HXTX 1" evidence="2">
    <location>
        <begin position="38"/>
        <end position="41"/>
    </location>
</feature>
<dbReference type="GO" id="GO:0016874">
    <property type="term" value="F:ligase activity"/>
    <property type="evidence" value="ECO:0007669"/>
    <property type="project" value="UniProtKB-KW"/>
</dbReference>
<evidence type="ECO:0000313" key="5">
    <source>
        <dbReference type="Proteomes" id="UP000028781"/>
    </source>
</evidence>
<dbReference type="OrthoDB" id="44091at2157"/>
<dbReference type="GeneID" id="24890694"/>
<dbReference type="AlphaFoldDB" id="A0A076LHF2"/>
<sequence>MRLFLAIDIPEEIKEEIAKFQEQFKMKGIKLVEKENLHITVKFLGEVDEEKLKEILDLDLSIEPIKIKLKHIGTFPNSNYVRVIWIGAYNENLIEIFKEVDKKLSNLGFKREREYVPHLTIGRVKFIDNKKKLKDRIEKYKDIDFGEFEAKHIKLYKSTLTPNGPIYEVIKEW</sequence>
<evidence type="ECO:0000256" key="1">
    <source>
        <dbReference type="ARBA" id="ARBA00022801"/>
    </source>
</evidence>
<evidence type="ECO:0000256" key="2">
    <source>
        <dbReference type="HAMAP-Rule" id="MF_01940"/>
    </source>
</evidence>
<feature type="active site" description="Proton acceptor" evidence="2">
    <location>
        <position position="118"/>
    </location>
</feature>
<protein>
    <recommendedName>
        <fullName evidence="2">RNA 2',3'-cyclic phosphodiesterase</fullName>
        <shortName evidence="2">RNA 2',3'-CPDase</shortName>
        <ecNumber evidence="2">3.1.4.58</ecNumber>
    </recommendedName>
</protein>
<dbReference type="Pfam" id="PF02834">
    <property type="entry name" value="LigT_PEase"/>
    <property type="match status" value="2"/>
</dbReference>
<dbReference type="InterPro" id="IPR009097">
    <property type="entry name" value="Cyclic_Pdiesterase"/>
</dbReference>
<dbReference type="PANTHER" id="PTHR35561">
    <property type="entry name" value="RNA 2',3'-CYCLIC PHOSPHODIESTERASE"/>
    <property type="match status" value="1"/>
</dbReference>
<feature type="domain" description="Phosphoesterase HXTX" evidence="3">
    <location>
        <begin position="7"/>
        <end position="85"/>
    </location>
</feature>
<reference evidence="4 5" key="1">
    <citation type="journal article" date="2015" name="Int. J. Syst. Evol. Microbiol.">
        <title>M ethanocaldococcus bathoardescens sp. nov., a hyperthermophilic methanogen isolated from a volcanically active deep-sea hydrothermal vent.</title>
        <authorList>
            <person name="Stewart L.C."/>
            <person name="Jung J.H."/>
            <person name="Kim Y.T."/>
            <person name="Kwon S.W."/>
            <person name="Park C.S."/>
            <person name="Holden J.F."/>
        </authorList>
    </citation>
    <scope>NUCLEOTIDE SEQUENCE [LARGE SCALE GENOMIC DNA]</scope>
    <source>
        <strain evidence="4 5">JH146</strain>
    </source>
</reference>
<dbReference type="EC" id="3.1.4.58" evidence="2"/>
<comment type="catalytic activity">
    <reaction evidence="2">
        <text>a 3'-end 2',3'-cyclophospho-ribonucleotide-RNA + H2O = a 3'-end 2'-phospho-ribonucleotide-RNA + H(+)</text>
        <dbReference type="Rhea" id="RHEA:11828"/>
        <dbReference type="Rhea" id="RHEA-COMP:10464"/>
        <dbReference type="Rhea" id="RHEA-COMP:17353"/>
        <dbReference type="ChEBI" id="CHEBI:15377"/>
        <dbReference type="ChEBI" id="CHEBI:15378"/>
        <dbReference type="ChEBI" id="CHEBI:83064"/>
        <dbReference type="ChEBI" id="CHEBI:173113"/>
        <dbReference type="EC" id="3.1.4.58"/>
    </reaction>
</comment>
<dbReference type="Gene3D" id="3.90.1140.10">
    <property type="entry name" value="Cyclic phosphodiesterase"/>
    <property type="match status" value="1"/>
</dbReference>
<dbReference type="HOGENOM" id="CLU_081251_3_4_2"/>
<proteinExistence type="inferred from homology"/>
<dbReference type="FunFam" id="3.90.1140.10:FF:000009">
    <property type="entry name" value="RNA 2',3'-cyclic phosphodiesterase"/>
    <property type="match status" value="1"/>
</dbReference>
<dbReference type="InterPro" id="IPR014051">
    <property type="entry name" value="Phosphoesterase_HXTX"/>
</dbReference>
<organism evidence="4 5">
    <name type="scientific">Methanocaldococcus bathoardescens</name>
    <dbReference type="NCBI Taxonomy" id="1301915"/>
    <lineage>
        <taxon>Archaea</taxon>
        <taxon>Methanobacteriati</taxon>
        <taxon>Methanobacteriota</taxon>
        <taxon>Methanomada group</taxon>
        <taxon>Methanococci</taxon>
        <taxon>Methanococcales</taxon>
        <taxon>Methanocaldococcaceae</taxon>
        <taxon>Methanocaldococcus</taxon>
    </lineage>
</organism>
<keyword evidence="1 2" id="KW-0378">Hydrolase</keyword>
<dbReference type="GO" id="GO:0004113">
    <property type="term" value="F:2',3'-cyclic-nucleotide 3'-phosphodiesterase activity"/>
    <property type="evidence" value="ECO:0007669"/>
    <property type="project" value="InterPro"/>
</dbReference>
<dbReference type="RefSeq" id="WP_048201169.1">
    <property type="nucleotide sequence ID" value="NZ_CP009149.1"/>
</dbReference>
<dbReference type="PANTHER" id="PTHR35561:SF1">
    <property type="entry name" value="RNA 2',3'-CYCLIC PHOSPHODIESTERASE"/>
    <property type="match status" value="1"/>
</dbReference>
<dbReference type="InterPro" id="IPR004175">
    <property type="entry name" value="RNA_CPDase"/>
</dbReference>
<dbReference type="EMBL" id="CP009149">
    <property type="protein sequence ID" value="AIJ04954.1"/>
    <property type="molecule type" value="Genomic_DNA"/>
</dbReference>
<feature type="short sequence motif" description="HXTX 2" evidence="2">
    <location>
        <begin position="118"/>
        <end position="121"/>
    </location>
</feature>
<dbReference type="KEGG" id="mjh:JH146_0103"/>
<dbReference type="HAMAP" id="MF_01940">
    <property type="entry name" value="RNA_CPDase"/>
    <property type="match status" value="1"/>
</dbReference>
<feature type="active site" description="Proton donor" evidence="2">
    <location>
        <position position="38"/>
    </location>
</feature>
<accession>A0A076LHF2</accession>
<comment type="similarity">
    <text evidence="2">Belongs to the 2H phosphoesterase superfamily. ThpR family.</text>
</comment>
<comment type="function">
    <text evidence="2">Hydrolyzes RNA 2',3'-cyclic phosphodiester to an RNA 2'-phosphomonoester.</text>
</comment>
<dbReference type="SUPFAM" id="SSF55144">
    <property type="entry name" value="LigT-like"/>
    <property type="match status" value="1"/>
</dbReference>
<keyword evidence="5" id="KW-1185">Reference proteome</keyword>
<dbReference type="GO" id="GO:0008664">
    <property type="term" value="F:RNA 2',3'-cyclic 3'-phosphodiesterase activity"/>
    <property type="evidence" value="ECO:0007669"/>
    <property type="project" value="UniProtKB-EC"/>
</dbReference>